<dbReference type="AlphaFoldDB" id="A0A0A6Y019"/>
<organism evidence="1 2">
    <name type="scientific">Heyndrickxia ginsengihumi</name>
    <dbReference type="NCBI Taxonomy" id="363870"/>
    <lineage>
        <taxon>Bacteria</taxon>
        <taxon>Bacillati</taxon>
        <taxon>Bacillota</taxon>
        <taxon>Bacilli</taxon>
        <taxon>Bacillales</taxon>
        <taxon>Bacillaceae</taxon>
        <taxon>Heyndrickxia</taxon>
    </lineage>
</organism>
<reference evidence="1 2" key="1">
    <citation type="submission" date="2014-10" db="EMBL/GenBank/DDBJ databases">
        <title>Draft genome of phytase producing Bacillus ginsengihumi strain M2.11.</title>
        <authorList>
            <person name="Toymentseva A."/>
            <person name="Boulygina E.A."/>
            <person name="Kazakov S.V."/>
            <person name="Kayumov I."/>
            <person name="Suleimanova A.D."/>
            <person name="Mardanova A.M."/>
            <person name="Maria S.N."/>
            <person name="Sergey M.Y."/>
            <person name="Sharipova M.R."/>
        </authorList>
    </citation>
    <scope>NUCLEOTIDE SEQUENCE [LARGE SCALE GENOMIC DNA]</scope>
    <source>
        <strain evidence="1 2">M2.11</strain>
    </source>
</reference>
<evidence type="ECO:0000313" key="2">
    <source>
        <dbReference type="Proteomes" id="UP000030588"/>
    </source>
</evidence>
<dbReference type="STRING" id="363870.NG54_07885"/>
<comment type="caution">
    <text evidence="1">The sequence shown here is derived from an EMBL/GenBank/DDBJ whole genome shotgun (WGS) entry which is preliminary data.</text>
</comment>
<sequence length="85" mass="10126">MQQIRIILDGITIFIEEKEDAKYNVEIADSINRKTLTRFQLIREGTIFRALDSQHVSKLLWINHLYELYKQGLKQNDRILLPNKI</sequence>
<evidence type="ECO:0000313" key="1">
    <source>
        <dbReference type="EMBL" id="KHD85677.1"/>
    </source>
</evidence>
<protein>
    <submittedName>
        <fullName evidence="1">Uncharacterized protein</fullName>
    </submittedName>
</protein>
<name>A0A0A6Y019_9BACI</name>
<dbReference type="EMBL" id="JRUN01000018">
    <property type="protein sequence ID" value="KHD85677.1"/>
    <property type="molecule type" value="Genomic_DNA"/>
</dbReference>
<accession>A0A0A6Y019</accession>
<gene>
    <name evidence="1" type="ORF">NG54_07885</name>
</gene>
<proteinExistence type="predicted"/>
<dbReference type="RefSeq" id="WP_035354185.1">
    <property type="nucleotide sequence ID" value="NZ_JRUN01000018.1"/>
</dbReference>
<dbReference type="Proteomes" id="UP000030588">
    <property type="component" value="Unassembled WGS sequence"/>
</dbReference>